<dbReference type="GO" id="GO:0005737">
    <property type="term" value="C:cytoplasm"/>
    <property type="evidence" value="ECO:0007669"/>
    <property type="project" value="UniProtKB-SubCell"/>
</dbReference>
<dbReference type="InterPro" id="IPR035996">
    <property type="entry name" value="4pyrrol_Methylase_sf"/>
</dbReference>
<evidence type="ECO:0000256" key="6">
    <source>
        <dbReference type="HAMAP-Rule" id="MF_01877"/>
    </source>
</evidence>
<dbReference type="InterPro" id="IPR008189">
    <property type="entry name" value="rRNA_ssu_MeTfrase_I"/>
</dbReference>
<dbReference type="EMBL" id="AP012273">
    <property type="protein sequence ID" value="BAO43493.1"/>
    <property type="molecule type" value="Genomic_DNA"/>
</dbReference>
<dbReference type="PANTHER" id="PTHR46111">
    <property type="entry name" value="RIBOSOMAL RNA SMALL SUBUNIT METHYLTRANSFERASE I"/>
    <property type="match status" value="1"/>
</dbReference>
<dbReference type="PIRSF" id="PIRSF005917">
    <property type="entry name" value="MTase_YraL"/>
    <property type="match status" value="1"/>
</dbReference>
<reference evidence="9 10" key="1">
    <citation type="journal article" date="2014" name="PLoS ONE">
        <title>Physiological and genomic features of a novel sulfur-oxidizing gammaproteobacterium belonging to a previously uncultivated symbiotic lineage isolated from a hydrothermal vent.</title>
        <authorList>
            <person name="Nunoura T."/>
            <person name="Takaki Y."/>
            <person name="Kazama H."/>
            <person name="Kakuta J."/>
            <person name="Shimamura S."/>
            <person name="Makita H."/>
            <person name="Hirai M."/>
            <person name="Miyazaki M."/>
            <person name="Takai K."/>
        </authorList>
    </citation>
    <scope>NUCLEOTIDE SEQUENCE [LARGE SCALE GENOMIC DNA]</scope>
    <source>
        <strain evidence="9 10">Hiromi1</strain>
    </source>
</reference>
<keyword evidence="5 6" id="KW-0949">S-adenosyl-L-methionine</keyword>
<dbReference type="EC" id="2.1.1.198" evidence="6"/>
<keyword evidence="2 6" id="KW-0698">rRNA processing</keyword>
<dbReference type="SUPFAM" id="SSF53790">
    <property type="entry name" value="Tetrapyrrole methylase"/>
    <property type="match status" value="1"/>
</dbReference>
<evidence type="ECO:0000256" key="2">
    <source>
        <dbReference type="ARBA" id="ARBA00022552"/>
    </source>
</evidence>
<feature type="domain" description="RsmI HTH" evidence="8">
    <location>
        <begin position="242"/>
        <end position="283"/>
    </location>
</feature>
<comment type="subcellular location">
    <subcellularLocation>
        <location evidence="6">Cytoplasm</location>
    </subcellularLocation>
</comment>
<dbReference type="GO" id="GO:0070677">
    <property type="term" value="F:rRNA (cytosine-2'-O-)-methyltransferase activity"/>
    <property type="evidence" value="ECO:0007669"/>
    <property type="project" value="UniProtKB-UniRule"/>
</dbReference>
<sequence length="285" mass="31274">MREGEVSNKPGTLYIVATPIGNLDDISLRAIQVLNQVSRVAAEDTRHSRRLMQHHGIDTPMLALHEHNERQALKGLLKILRQGQDMALISDAGTPLVSDPGFPLVRACREAGIRVSPVPGPSALVAALSVSGLPVDSFCFHGFLPRSPAARRERLEAVAGQSHTQVFYESSHRILHALRDMLEMLGGDREICVARELTKQYEDVMSGSLDEVLALMEGDAMRQRGEFVILVGGVSRRDRDLPSEDALRVLDLLLDELPLKQAAALAARITGEKKNLLYKLALEKG</sequence>
<evidence type="ECO:0000256" key="1">
    <source>
        <dbReference type="ARBA" id="ARBA00022490"/>
    </source>
</evidence>
<dbReference type="InterPro" id="IPR053910">
    <property type="entry name" value="RsmI_HTH"/>
</dbReference>
<evidence type="ECO:0000313" key="9">
    <source>
        <dbReference type="EMBL" id="BAO43493.1"/>
    </source>
</evidence>
<organism evidence="9 10">
    <name type="scientific">Thiolapillus brandeum</name>
    <dbReference type="NCBI Taxonomy" id="1076588"/>
    <lineage>
        <taxon>Bacteria</taxon>
        <taxon>Pseudomonadati</taxon>
        <taxon>Pseudomonadota</taxon>
        <taxon>Gammaproteobacteria</taxon>
        <taxon>Chromatiales</taxon>
        <taxon>Sedimenticolaceae</taxon>
        <taxon>Thiolapillus</taxon>
    </lineage>
</organism>
<keyword evidence="1 6" id="KW-0963">Cytoplasm</keyword>
<evidence type="ECO:0000313" key="10">
    <source>
        <dbReference type="Proteomes" id="UP000031631"/>
    </source>
</evidence>
<dbReference type="NCBIfam" id="TIGR00096">
    <property type="entry name" value="16S rRNA (cytidine(1402)-2'-O)-methyltransferase"/>
    <property type="match status" value="1"/>
</dbReference>
<dbReference type="InterPro" id="IPR000878">
    <property type="entry name" value="4pyrrol_Mease"/>
</dbReference>
<proteinExistence type="inferred from homology"/>
<dbReference type="Gene3D" id="3.30.950.10">
    <property type="entry name" value="Methyltransferase, Cobalt-precorrin-4 Transmethylase, Domain 2"/>
    <property type="match status" value="1"/>
</dbReference>
<keyword evidence="10" id="KW-1185">Reference proteome</keyword>
<comment type="function">
    <text evidence="6">Catalyzes the 2'-O-methylation of the ribose of cytidine 1402 (C1402) in 16S rRNA.</text>
</comment>
<evidence type="ECO:0000256" key="5">
    <source>
        <dbReference type="ARBA" id="ARBA00022691"/>
    </source>
</evidence>
<dbReference type="FunFam" id="3.40.1010.10:FF:000002">
    <property type="entry name" value="Ribosomal RNA small subunit methyltransferase I"/>
    <property type="match status" value="1"/>
</dbReference>
<accession>A0A7U6JHA5</accession>
<evidence type="ECO:0000259" key="8">
    <source>
        <dbReference type="Pfam" id="PF23016"/>
    </source>
</evidence>
<dbReference type="InterPro" id="IPR018063">
    <property type="entry name" value="SAM_MeTrfase_RsmI_CS"/>
</dbReference>
<keyword evidence="3 6" id="KW-0489">Methyltransferase</keyword>
<evidence type="ECO:0000259" key="7">
    <source>
        <dbReference type="Pfam" id="PF00590"/>
    </source>
</evidence>
<dbReference type="AlphaFoldDB" id="A0A7U6JHA5"/>
<protein>
    <recommendedName>
        <fullName evidence="6">Ribosomal RNA small subunit methyltransferase I</fullName>
        <ecNumber evidence="6">2.1.1.198</ecNumber>
    </recommendedName>
    <alternativeName>
        <fullName evidence="6">16S rRNA 2'-O-ribose C1402 methyltransferase</fullName>
    </alternativeName>
    <alternativeName>
        <fullName evidence="6">rRNA (cytidine-2'-O-)-methyltransferase RsmI</fullName>
    </alternativeName>
</protein>
<feature type="domain" description="Tetrapyrrole methylase" evidence="7">
    <location>
        <begin position="12"/>
        <end position="212"/>
    </location>
</feature>
<dbReference type="InterPro" id="IPR014776">
    <property type="entry name" value="4pyrrole_Mease_sub2"/>
</dbReference>
<dbReference type="KEGG" id="tbn:TBH_C0548"/>
<dbReference type="Gene3D" id="3.40.1010.10">
    <property type="entry name" value="Cobalt-precorrin-4 Transmethylase, Domain 1"/>
    <property type="match status" value="1"/>
</dbReference>
<dbReference type="Proteomes" id="UP000031631">
    <property type="component" value="Chromosome"/>
</dbReference>
<keyword evidence="4 6" id="KW-0808">Transferase</keyword>
<name>A0A7U6JHA5_9GAMM</name>
<gene>
    <name evidence="6" type="primary">rsmI</name>
    <name evidence="9" type="ORF">TBH_C0548</name>
</gene>
<comment type="similarity">
    <text evidence="6">Belongs to the methyltransferase superfamily. RsmI family.</text>
</comment>
<dbReference type="PANTHER" id="PTHR46111:SF1">
    <property type="entry name" value="RIBOSOMAL RNA SMALL SUBUNIT METHYLTRANSFERASE I"/>
    <property type="match status" value="1"/>
</dbReference>
<comment type="catalytic activity">
    <reaction evidence="6">
        <text>cytidine(1402) in 16S rRNA + S-adenosyl-L-methionine = 2'-O-methylcytidine(1402) in 16S rRNA + S-adenosyl-L-homocysteine + H(+)</text>
        <dbReference type="Rhea" id="RHEA:42924"/>
        <dbReference type="Rhea" id="RHEA-COMP:10285"/>
        <dbReference type="Rhea" id="RHEA-COMP:10286"/>
        <dbReference type="ChEBI" id="CHEBI:15378"/>
        <dbReference type="ChEBI" id="CHEBI:57856"/>
        <dbReference type="ChEBI" id="CHEBI:59789"/>
        <dbReference type="ChEBI" id="CHEBI:74495"/>
        <dbReference type="ChEBI" id="CHEBI:82748"/>
        <dbReference type="EC" id="2.1.1.198"/>
    </reaction>
</comment>
<dbReference type="PROSITE" id="PS01296">
    <property type="entry name" value="RSMI"/>
    <property type="match status" value="1"/>
</dbReference>
<dbReference type="HAMAP" id="MF_01877">
    <property type="entry name" value="16SrRNA_methyltr_I"/>
    <property type="match status" value="1"/>
</dbReference>
<dbReference type="FunFam" id="3.30.950.10:FF:000002">
    <property type="entry name" value="Ribosomal RNA small subunit methyltransferase I"/>
    <property type="match status" value="1"/>
</dbReference>
<dbReference type="Pfam" id="PF00590">
    <property type="entry name" value="TP_methylase"/>
    <property type="match status" value="1"/>
</dbReference>
<dbReference type="Pfam" id="PF23016">
    <property type="entry name" value="RsmI_C"/>
    <property type="match status" value="1"/>
</dbReference>
<dbReference type="CDD" id="cd11648">
    <property type="entry name" value="RsmI"/>
    <property type="match status" value="1"/>
</dbReference>
<dbReference type="OrthoDB" id="9809084at2"/>
<evidence type="ECO:0000256" key="3">
    <source>
        <dbReference type="ARBA" id="ARBA00022603"/>
    </source>
</evidence>
<evidence type="ECO:0000256" key="4">
    <source>
        <dbReference type="ARBA" id="ARBA00022679"/>
    </source>
</evidence>
<dbReference type="InterPro" id="IPR014777">
    <property type="entry name" value="4pyrrole_Mease_sub1"/>
</dbReference>